<dbReference type="SUPFAM" id="SSF50475">
    <property type="entry name" value="FMN-binding split barrel"/>
    <property type="match status" value="1"/>
</dbReference>
<dbReference type="Pfam" id="PF01243">
    <property type="entry name" value="PNPOx_N"/>
    <property type="match status" value="1"/>
</dbReference>
<comment type="caution">
    <text evidence="2">The sequence shown here is derived from an EMBL/GenBank/DDBJ whole genome shotgun (WGS) entry which is preliminary data.</text>
</comment>
<dbReference type="EMBL" id="BAABAT010000010">
    <property type="protein sequence ID" value="GAA4251003.1"/>
    <property type="molecule type" value="Genomic_DNA"/>
</dbReference>
<name>A0ABP8DA91_9ACTN</name>
<keyword evidence="3" id="KW-1185">Reference proteome</keyword>
<dbReference type="RefSeq" id="WP_345128788.1">
    <property type="nucleotide sequence ID" value="NZ_BAABAT010000010.1"/>
</dbReference>
<dbReference type="InterPro" id="IPR012349">
    <property type="entry name" value="Split_barrel_FMN-bd"/>
</dbReference>
<dbReference type="Proteomes" id="UP001500620">
    <property type="component" value="Unassembled WGS sequence"/>
</dbReference>
<organism evidence="2 3">
    <name type="scientific">Dactylosporangium darangshiense</name>
    <dbReference type="NCBI Taxonomy" id="579108"/>
    <lineage>
        <taxon>Bacteria</taxon>
        <taxon>Bacillati</taxon>
        <taxon>Actinomycetota</taxon>
        <taxon>Actinomycetes</taxon>
        <taxon>Micromonosporales</taxon>
        <taxon>Micromonosporaceae</taxon>
        <taxon>Dactylosporangium</taxon>
    </lineage>
</organism>
<feature type="domain" description="Pyridoxamine 5'-phosphate oxidase N-terminal" evidence="1">
    <location>
        <begin position="23"/>
        <end position="128"/>
    </location>
</feature>
<dbReference type="Gene3D" id="2.30.110.10">
    <property type="entry name" value="Electron Transport, Fmn-binding Protein, Chain A"/>
    <property type="match status" value="1"/>
</dbReference>
<gene>
    <name evidence="2" type="ORF">GCM10022255_041950</name>
</gene>
<evidence type="ECO:0000313" key="2">
    <source>
        <dbReference type="EMBL" id="GAA4251003.1"/>
    </source>
</evidence>
<reference evidence="3" key="1">
    <citation type="journal article" date="2019" name="Int. J. Syst. Evol. Microbiol.">
        <title>The Global Catalogue of Microorganisms (GCM) 10K type strain sequencing project: providing services to taxonomists for standard genome sequencing and annotation.</title>
        <authorList>
            <consortium name="The Broad Institute Genomics Platform"/>
            <consortium name="The Broad Institute Genome Sequencing Center for Infectious Disease"/>
            <person name="Wu L."/>
            <person name="Ma J."/>
        </authorList>
    </citation>
    <scope>NUCLEOTIDE SEQUENCE [LARGE SCALE GENOMIC DNA]</scope>
    <source>
        <strain evidence="3">JCM 17441</strain>
    </source>
</reference>
<evidence type="ECO:0000259" key="1">
    <source>
        <dbReference type="Pfam" id="PF01243"/>
    </source>
</evidence>
<evidence type="ECO:0000313" key="3">
    <source>
        <dbReference type="Proteomes" id="UP001500620"/>
    </source>
</evidence>
<protein>
    <recommendedName>
        <fullName evidence="1">Pyridoxamine 5'-phosphate oxidase N-terminal domain-containing protein</fullName>
    </recommendedName>
</protein>
<accession>A0ABP8DA91</accession>
<proteinExistence type="predicted"/>
<dbReference type="InterPro" id="IPR011576">
    <property type="entry name" value="Pyridox_Oxase_N"/>
</dbReference>
<sequence>MAPRPHDQRVTDTLRRLSDDVDAWVATATPDGRPYLVPLSFLWDGDTLLFSTAARTPTARNLVASREARIGVGPTRDVVLIHGAVTVLEPDDLTAAEGDAFAEKTGFDPRTLRDYLYFRVRPTRVQAWREVDELAGRDITL</sequence>